<keyword evidence="2" id="KW-1185">Reference proteome</keyword>
<evidence type="ECO:0000313" key="2">
    <source>
        <dbReference type="Proteomes" id="UP000067738"/>
    </source>
</evidence>
<proteinExistence type="predicted"/>
<organism evidence="1 2">
    <name type="scientific">Methanobrevibacter millerae</name>
    <dbReference type="NCBI Taxonomy" id="230361"/>
    <lineage>
        <taxon>Archaea</taxon>
        <taxon>Methanobacteriati</taxon>
        <taxon>Methanobacteriota</taxon>
        <taxon>Methanomada group</taxon>
        <taxon>Methanobacteria</taxon>
        <taxon>Methanobacteriales</taxon>
        <taxon>Methanobacteriaceae</taxon>
        <taxon>Methanobrevibacter</taxon>
    </lineage>
</organism>
<sequence length="272" mass="31336">MLDNKNNNISWTSFCQAMNSIAFWLIQNKKNYKKRDYYQVLNLNGSCSEIEKKAKKLGEDNLVVMYTMALIKDNTSLDFLPNFVTLKNGEQLDKAEYVDMAIRVEAFIKANGRYPAIVYRISKLPDYNDSTMQLFIKTFNYKGNTIDEALAIIAKKKLYSKYFDSQKTDKKTINDASNGKGSNCVDWGQVFYRVAKYLGYDVQFVHVKCRVSGTGHIRLRLKHSKHTEGNWIIRDPAAVADTTSGNVREMWCEDGYLIAYDPSWIFTDLYSS</sequence>
<accession>A0A0U2L3T5</accession>
<dbReference type="RefSeq" id="WP_232299156.1">
    <property type="nucleotide sequence ID" value="NZ_CP011266.1"/>
</dbReference>
<dbReference type="EMBL" id="CP011266">
    <property type="protein sequence ID" value="ALT68270.1"/>
    <property type="molecule type" value="Genomic_DNA"/>
</dbReference>
<reference evidence="1 2" key="1">
    <citation type="submission" date="2015-04" db="EMBL/GenBank/DDBJ databases">
        <title>The complete genome sequence of the rumen methanogen Methanobrevibacter millerae SM9.</title>
        <authorList>
            <person name="Leahy S.C."/>
            <person name="Kelly W.J."/>
            <person name="Pacheco D.M."/>
            <person name="Li D."/>
            <person name="Altermann E."/>
            <person name="Attwood G.T."/>
        </authorList>
    </citation>
    <scope>NUCLEOTIDE SEQUENCE [LARGE SCALE GENOMIC DNA]</scope>
    <source>
        <strain evidence="1 2">SM9</strain>
    </source>
</reference>
<dbReference type="PATRIC" id="fig|230361.4.peg.483"/>
<dbReference type="GeneID" id="69101399"/>
<dbReference type="KEGG" id="mmil:sm9_0468"/>
<evidence type="ECO:0000313" key="1">
    <source>
        <dbReference type="EMBL" id="ALT68270.1"/>
    </source>
</evidence>
<protein>
    <submittedName>
        <fullName evidence="1">Pseudomurein endosiopeptidase</fullName>
    </submittedName>
</protein>
<dbReference type="Proteomes" id="UP000067738">
    <property type="component" value="Chromosome"/>
</dbReference>
<dbReference type="Pfam" id="PF12386">
    <property type="entry name" value="Peptidase_C71"/>
    <property type="match status" value="1"/>
</dbReference>
<name>A0A0U2L3T5_9EURY</name>
<gene>
    <name evidence="1" type="ORF">sm9_0468</name>
</gene>
<dbReference type="InterPro" id="IPR022119">
    <property type="entry name" value="Peptidase_C71"/>
</dbReference>
<dbReference type="AlphaFoldDB" id="A0A0U2L3T5"/>